<keyword evidence="2" id="KW-0812">Transmembrane</keyword>
<dbReference type="EMBL" id="JAWDGP010005566">
    <property type="protein sequence ID" value="KAK3756072.1"/>
    <property type="molecule type" value="Genomic_DNA"/>
</dbReference>
<evidence type="ECO:0000256" key="2">
    <source>
        <dbReference type="SAM" id="Phobius"/>
    </source>
</evidence>
<comment type="caution">
    <text evidence="3">The sequence shown here is derived from an EMBL/GenBank/DDBJ whole genome shotgun (WGS) entry which is preliminary data.</text>
</comment>
<evidence type="ECO:0000313" key="4">
    <source>
        <dbReference type="Proteomes" id="UP001283361"/>
    </source>
</evidence>
<feature type="transmembrane region" description="Helical" evidence="2">
    <location>
        <begin position="37"/>
        <end position="58"/>
    </location>
</feature>
<name>A0AAE0YTS5_9GAST</name>
<feature type="region of interest" description="Disordered" evidence="1">
    <location>
        <begin position="181"/>
        <end position="201"/>
    </location>
</feature>
<feature type="compositionally biased region" description="Pro residues" evidence="1">
    <location>
        <begin position="192"/>
        <end position="201"/>
    </location>
</feature>
<protein>
    <submittedName>
        <fullName evidence="3">Uncharacterized protein</fullName>
    </submittedName>
</protein>
<reference evidence="3" key="1">
    <citation type="journal article" date="2023" name="G3 (Bethesda)">
        <title>A reference genome for the long-term kleptoplast-retaining sea slug Elysia crispata morphotype clarki.</title>
        <authorList>
            <person name="Eastman K.E."/>
            <person name="Pendleton A.L."/>
            <person name="Shaikh M.A."/>
            <person name="Suttiyut T."/>
            <person name="Ogas R."/>
            <person name="Tomko P."/>
            <person name="Gavelis G."/>
            <person name="Widhalm J.R."/>
            <person name="Wisecaver J.H."/>
        </authorList>
    </citation>
    <scope>NUCLEOTIDE SEQUENCE</scope>
    <source>
        <strain evidence="3">ECLA1</strain>
    </source>
</reference>
<gene>
    <name evidence="3" type="ORF">RRG08_015381</name>
</gene>
<organism evidence="3 4">
    <name type="scientific">Elysia crispata</name>
    <name type="common">lettuce slug</name>
    <dbReference type="NCBI Taxonomy" id="231223"/>
    <lineage>
        <taxon>Eukaryota</taxon>
        <taxon>Metazoa</taxon>
        <taxon>Spiralia</taxon>
        <taxon>Lophotrochozoa</taxon>
        <taxon>Mollusca</taxon>
        <taxon>Gastropoda</taxon>
        <taxon>Heterobranchia</taxon>
        <taxon>Euthyneura</taxon>
        <taxon>Panpulmonata</taxon>
        <taxon>Sacoglossa</taxon>
        <taxon>Placobranchoidea</taxon>
        <taxon>Plakobranchidae</taxon>
        <taxon>Elysia</taxon>
    </lineage>
</organism>
<accession>A0AAE0YTS5</accession>
<evidence type="ECO:0000313" key="3">
    <source>
        <dbReference type="EMBL" id="KAK3756072.1"/>
    </source>
</evidence>
<keyword evidence="4" id="KW-1185">Reference proteome</keyword>
<proteinExistence type="predicted"/>
<dbReference type="AlphaFoldDB" id="A0AAE0YTS5"/>
<dbReference type="Proteomes" id="UP001283361">
    <property type="component" value="Unassembled WGS sequence"/>
</dbReference>
<sequence>MALDTTRKKQIAARICDTLGHSRAPGRPPVAETMVYMLPYLTGLYLLVALSTPFCCALRREQNFHVKPGRRVSSGATQIEEITRPGMTLPFCTLYGREDCGMFQYIGVFVYNTWTNTGLQDDNPLADDSPPDCLRMAHYGSCDPLFKSKVLDNWVNIDNVRYSLIKSYIEVAYIDFNGTGSTSTPRLISPASSPPPGFLAS</sequence>
<keyword evidence="2" id="KW-0472">Membrane</keyword>
<keyword evidence="2" id="KW-1133">Transmembrane helix</keyword>
<evidence type="ECO:0000256" key="1">
    <source>
        <dbReference type="SAM" id="MobiDB-lite"/>
    </source>
</evidence>